<organism evidence="1 2">
    <name type="scientific">Smittium simulii</name>
    <dbReference type="NCBI Taxonomy" id="133385"/>
    <lineage>
        <taxon>Eukaryota</taxon>
        <taxon>Fungi</taxon>
        <taxon>Fungi incertae sedis</taxon>
        <taxon>Zoopagomycota</taxon>
        <taxon>Kickxellomycotina</taxon>
        <taxon>Harpellomycetes</taxon>
        <taxon>Harpellales</taxon>
        <taxon>Legeriomycetaceae</taxon>
        <taxon>Smittium</taxon>
    </lineage>
</organism>
<dbReference type="OrthoDB" id="408631at2759"/>
<dbReference type="InterPro" id="IPR032675">
    <property type="entry name" value="LRR_dom_sf"/>
</dbReference>
<comment type="caution">
    <text evidence="1">The sequence shown here is derived from an EMBL/GenBank/DDBJ whole genome shotgun (WGS) entry which is preliminary data.</text>
</comment>
<gene>
    <name evidence="1" type="ORF">BB561_001218</name>
</gene>
<proteinExistence type="predicted"/>
<reference evidence="1 2" key="1">
    <citation type="journal article" date="2018" name="MBio">
        <title>Comparative Genomics Reveals the Core Gene Toolbox for the Fungus-Insect Symbiosis.</title>
        <authorList>
            <person name="Wang Y."/>
            <person name="Stata M."/>
            <person name="Wang W."/>
            <person name="Stajich J.E."/>
            <person name="White M.M."/>
            <person name="Moncalvo J.M."/>
        </authorList>
    </citation>
    <scope>NUCLEOTIDE SEQUENCE [LARGE SCALE GENOMIC DNA]</scope>
    <source>
        <strain evidence="1 2">SWE-8-4</strain>
    </source>
</reference>
<dbReference type="Proteomes" id="UP000245383">
    <property type="component" value="Unassembled WGS sequence"/>
</dbReference>
<sequence>MSSILNSNEHILGKILEYCGQKTVAEACSVSIFWWSVAIPMLYKSPILYNQRQTLNFILTLNETFIYSHVWNNETKCFSDNPEYTPYIPPSDGKDDKMPLAQLSTFPEKKIPHKTTFDNERFCISNFDDSDQMEKYKIPEKYGYTAVYWPNMVIYYKKTESSNQNIYYVKRTENTDFFKTFVFPDHSDHQEFLKKRLEMPPNSNLTRKLLATLPFFEKSKNFKILSLCSLVENFDISLASYRWYWMSSSTASVLLQHLSNLKSLDFSSCAYVQKPELYKWFLLYANSIESLSFENLNIADEFFDIFSFQVWPHLKHLNISKTFITDYGIQKILPENLPNLETIYLEDLEIGDESVNMFITSFPNLKYVSIDGTMALNSIDAVSDFNNRDDWVNITDSETDEI</sequence>
<dbReference type="SUPFAM" id="SSF52047">
    <property type="entry name" value="RNI-like"/>
    <property type="match status" value="1"/>
</dbReference>
<dbReference type="AlphaFoldDB" id="A0A2T9YVM7"/>
<dbReference type="Gene3D" id="3.80.10.10">
    <property type="entry name" value="Ribonuclease Inhibitor"/>
    <property type="match status" value="1"/>
</dbReference>
<evidence type="ECO:0000313" key="1">
    <source>
        <dbReference type="EMBL" id="PVU96385.1"/>
    </source>
</evidence>
<keyword evidence="2" id="KW-1185">Reference proteome</keyword>
<dbReference type="EMBL" id="MBFR01000034">
    <property type="protein sequence ID" value="PVU96385.1"/>
    <property type="molecule type" value="Genomic_DNA"/>
</dbReference>
<name>A0A2T9YVM7_9FUNG</name>
<accession>A0A2T9YVM7</accession>
<protein>
    <submittedName>
        <fullName evidence="1">Uncharacterized protein</fullName>
    </submittedName>
</protein>
<evidence type="ECO:0000313" key="2">
    <source>
        <dbReference type="Proteomes" id="UP000245383"/>
    </source>
</evidence>